<dbReference type="AlphaFoldDB" id="A0A916TTI5"/>
<dbReference type="PANTHER" id="PTHR24321:SF14">
    <property type="entry name" value="SHORT-CHAIN TYPE DEHYDROGENASE_REDUCTASE BLR2146-RELATED"/>
    <property type="match status" value="1"/>
</dbReference>
<reference evidence="3" key="1">
    <citation type="journal article" date="2014" name="Int. J. Syst. Evol. Microbiol.">
        <title>Complete genome sequence of Corynebacterium casei LMG S-19264T (=DSM 44701T), isolated from a smear-ripened cheese.</title>
        <authorList>
            <consortium name="US DOE Joint Genome Institute (JGI-PGF)"/>
            <person name="Walter F."/>
            <person name="Albersmeier A."/>
            <person name="Kalinowski J."/>
            <person name="Ruckert C."/>
        </authorList>
    </citation>
    <scope>NUCLEOTIDE SEQUENCE</scope>
    <source>
        <strain evidence="3">CGMCC 1.15095</strain>
    </source>
</reference>
<dbReference type="SUPFAM" id="SSF51735">
    <property type="entry name" value="NAD(P)-binding Rossmann-fold domains"/>
    <property type="match status" value="1"/>
</dbReference>
<evidence type="ECO:0000256" key="2">
    <source>
        <dbReference type="ARBA" id="ARBA00023002"/>
    </source>
</evidence>
<dbReference type="EMBL" id="BMHK01000011">
    <property type="protein sequence ID" value="GGC01273.1"/>
    <property type="molecule type" value="Genomic_DNA"/>
</dbReference>
<dbReference type="Gene3D" id="3.40.50.720">
    <property type="entry name" value="NAD(P)-binding Rossmann-like Domain"/>
    <property type="match status" value="1"/>
</dbReference>
<dbReference type="Pfam" id="PF13561">
    <property type="entry name" value="adh_short_C2"/>
    <property type="match status" value="1"/>
</dbReference>
<proteinExistence type="inferred from homology"/>
<comment type="caution">
    <text evidence="3">The sequence shown here is derived from an EMBL/GenBank/DDBJ whole genome shotgun (WGS) entry which is preliminary data.</text>
</comment>
<dbReference type="PANTHER" id="PTHR24321">
    <property type="entry name" value="DEHYDROGENASES, SHORT CHAIN"/>
    <property type="match status" value="1"/>
</dbReference>
<dbReference type="FunFam" id="3.40.50.720:FF:000084">
    <property type="entry name" value="Short-chain dehydrogenase reductase"/>
    <property type="match status" value="1"/>
</dbReference>
<keyword evidence="2" id="KW-0560">Oxidoreductase</keyword>
<dbReference type="InterPro" id="IPR036291">
    <property type="entry name" value="NAD(P)-bd_dom_sf"/>
</dbReference>
<name>A0A916TTI5_9SPHN</name>
<dbReference type="GO" id="GO:0016491">
    <property type="term" value="F:oxidoreductase activity"/>
    <property type="evidence" value="ECO:0007669"/>
    <property type="project" value="UniProtKB-KW"/>
</dbReference>
<dbReference type="Proteomes" id="UP000608154">
    <property type="component" value="Unassembled WGS sequence"/>
</dbReference>
<dbReference type="PROSITE" id="PS00061">
    <property type="entry name" value="ADH_SHORT"/>
    <property type="match status" value="1"/>
</dbReference>
<dbReference type="CDD" id="cd05233">
    <property type="entry name" value="SDR_c"/>
    <property type="match status" value="1"/>
</dbReference>
<dbReference type="InterPro" id="IPR002347">
    <property type="entry name" value="SDR_fam"/>
</dbReference>
<evidence type="ECO:0000313" key="3">
    <source>
        <dbReference type="EMBL" id="GGC01273.1"/>
    </source>
</evidence>
<evidence type="ECO:0000256" key="1">
    <source>
        <dbReference type="ARBA" id="ARBA00006484"/>
    </source>
</evidence>
<dbReference type="PRINTS" id="PR00081">
    <property type="entry name" value="GDHRDH"/>
</dbReference>
<dbReference type="PRINTS" id="PR00080">
    <property type="entry name" value="SDRFAMILY"/>
</dbReference>
<organism evidence="3 4">
    <name type="scientific">Novosphingobium endophyticum</name>
    <dbReference type="NCBI Taxonomy" id="1955250"/>
    <lineage>
        <taxon>Bacteria</taxon>
        <taxon>Pseudomonadati</taxon>
        <taxon>Pseudomonadota</taxon>
        <taxon>Alphaproteobacteria</taxon>
        <taxon>Sphingomonadales</taxon>
        <taxon>Sphingomonadaceae</taxon>
        <taxon>Novosphingobium</taxon>
    </lineage>
</organism>
<evidence type="ECO:0000313" key="4">
    <source>
        <dbReference type="Proteomes" id="UP000608154"/>
    </source>
</evidence>
<dbReference type="RefSeq" id="WP_188771012.1">
    <property type="nucleotide sequence ID" value="NZ_BMHK01000011.1"/>
</dbReference>
<protein>
    <submittedName>
        <fullName evidence="3">Short-chain type dehydrogenase/reductase y4lA</fullName>
    </submittedName>
</protein>
<keyword evidence="4" id="KW-1185">Reference proteome</keyword>
<gene>
    <name evidence="3" type="ORF">GCM10011494_19790</name>
</gene>
<reference evidence="3" key="2">
    <citation type="submission" date="2020-09" db="EMBL/GenBank/DDBJ databases">
        <authorList>
            <person name="Sun Q."/>
            <person name="Zhou Y."/>
        </authorList>
    </citation>
    <scope>NUCLEOTIDE SEQUENCE</scope>
    <source>
        <strain evidence="3">CGMCC 1.15095</strain>
    </source>
</reference>
<comment type="similarity">
    <text evidence="1">Belongs to the short-chain dehydrogenases/reductases (SDR) family.</text>
</comment>
<dbReference type="InterPro" id="IPR020904">
    <property type="entry name" value="Sc_DH/Rdtase_CS"/>
</dbReference>
<sequence>MTDATSLTDKVAIITGGAGGIGSETARLMARRGAKVAVADINLAGAQEVADAIGEQAIAVELDLGSETSIRDAVAKVVEAFGKIDILHNNAALAGRTLALDGSIGDMPTEVWDQIFAVNCRGTMLMTRECLPHLIATQGSIVNTVSGLGLQGHVRQAAYSATKAAIMQMTRSIATAYGPKGVRCNAVAPGLILTPTTAKDFPDHWRRNVEAETPRGIVGAPEDIAEPVAFLASDAARNITGQTLASDGGVSIHVPGFSSYAKTAWD</sequence>
<accession>A0A916TTI5</accession>